<keyword evidence="1" id="KW-0812">Transmembrane</keyword>
<evidence type="ECO:0000256" key="1">
    <source>
        <dbReference type="SAM" id="Phobius"/>
    </source>
</evidence>
<feature type="transmembrane region" description="Helical" evidence="1">
    <location>
        <begin position="135"/>
        <end position="156"/>
    </location>
</feature>
<feature type="transmembrane region" description="Helical" evidence="1">
    <location>
        <begin position="80"/>
        <end position="101"/>
    </location>
</feature>
<feature type="transmembrane region" description="Helical" evidence="1">
    <location>
        <begin position="39"/>
        <end position="59"/>
    </location>
</feature>
<keyword evidence="2" id="KW-0496">Mitochondrion</keyword>
<gene>
    <name evidence="2" type="primary">nad6</name>
</gene>
<evidence type="ECO:0000313" key="2">
    <source>
        <dbReference type="EMBL" id="UYR45767.1"/>
    </source>
</evidence>
<geneLocation type="mitochondrion" evidence="2"/>
<accession>A0A9E7V2W8</accession>
<reference evidence="2" key="1">
    <citation type="submission" date="2022-09" db="EMBL/GenBank/DDBJ databases">
        <authorList>
            <person name="Peng L."/>
        </authorList>
    </citation>
    <scope>NUCLEOTIDE SEQUENCE</scope>
</reference>
<name>A0A9E7V2W8_9HYME</name>
<feature type="transmembrane region" description="Helical" evidence="1">
    <location>
        <begin position="12"/>
        <end position="33"/>
    </location>
</feature>
<keyword evidence="1" id="KW-1133">Transmembrane helix</keyword>
<sequence length="166" mass="20205">MLMIPSYNYNFHPLFYGIILFLYTLFTLINMSLNFLNNWFSYITFLILIGGLMIIFLYFTSFISNMKISMKWSFLKMIPFKNFMFILFIIINLIFNFNQFMSPMKINEMNSYNFMILNLKENYFFSFIFIKNKNLNIIMCMIYLLICLTFIVKICIIKKFTLRKIN</sequence>
<organism evidence="2">
    <name type="scientific">Eupelmus anpingensis</name>
    <dbReference type="NCBI Taxonomy" id="2989843"/>
    <lineage>
        <taxon>Eukaryota</taxon>
        <taxon>Metazoa</taxon>
        <taxon>Ecdysozoa</taxon>
        <taxon>Arthropoda</taxon>
        <taxon>Hexapoda</taxon>
        <taxon>Insecta</taxon>
        <taxon>Pterygota</taxon>
        <taxon>Neoptera</taxon>
        <taxon>Endopterygota</taxon>
        <taxon>Hymenoptera</taxon>
        <taxon>Apocrita</taxon>
        <taxon>Proctotrupomorpha</taxon>
        <taxon>Chalcidoidea</taxon>
        <taxon>Eupelmidae</taxon>
        <taxon>Eupelminae</taxon>
        <taxon>Eupelmus</taxon>
    </lineage>
</organism>
<dbReference type="EMBL" id="OP374147">
    <property type="protein sequence ID" value="UYR45767.1"/>
    <property type="molecule type" value="Genomic_DNA"/>
</dbReference>
<protein>
    <submittedName>
        <fullName evidence="2">NADH dehydrogenase subunit 6</fullName>
    </submittedName>
</protein>
<keyword evidence="1" id="KW-0472">Membrane</keyword>
<dbReference type="AlphaFoldDB" id="A0A9E7V2W8"/>
<proteinExistence type="predicted"/>